<keyword evidence="3" id="KW-1185">Reference proteome</keyword>
<proteinExistence type="predicted"/>
<organism evidence="2 3">
    <name type="scientific">Microbacterium thalli</name>
    <dbReference type="NCBI Taxonomy" id="3027921"/>
    <lineage>
        <taxon>Bacteria</taxon>
        <taxon>Bacillati</taxon>
        <taxon>Actinomycetota</taxon>
        <taxon>Actinomycetes</taxon>
        <taxon>Micrococcales</taxon>
        <taxon>Microbacteriaceae</taxon>
        <taxon>Microbacterium</taxon>
    </lineage>
</organism>
<accession>A0ABT5SEI1</accession>
<dbReference type="InterPro" id="IPR018691">
    <property type="entry name" value="DUF2188"/>
</dbReference>
<dbReference type="RefSeq" id="WP_274263744.1">
    <property type="nucleotide sequence ID" value="NZ_JAQZCI010000001.1"/>
</dbReference>
<dbReference type="Proteomes" id="UP001218170">
    <property type="component" value="Unassembled WGS sequence"/>
</dbReference>
<evidence type="ECO:0000313" key="2">
    <source>
        <dbReference type="EMBL" id="MDD7961116.1"/>
    </source>
</evidence>
<feature type="region of interest" description="Disordered" evidence="1">
    <location>
        <begin position="1"/>
        <end position="26"/>
    </location>
</feature>
<comment type="caution">
    <text evidence="2">The sequence shown here is derived from an EMBL/GenBank/DDBJ whole genome shotgun (WGS) entry which is preliminary data.</text>
</comment>
<dbReference type="EMBL" id="JAQZCI010000001">
    <property type="protein sequence ID" value="MDD7961116.1"/>
    <property type="molecule type" value="Genomic_DNA"/>
</dbReference>
<protein>
    <submittedName>
        <fullName evidence="2">DUF2188 domain-containing protein</fullName>
    </submittedName>
</protein>
<gene>
    <name evidence="2" type="ORF">PUW80_01985</name>
</gene>
<evidence type="ECO:0000313" key="3">
    <source>
        <dbReference type="Proteomes" id="UP001218170"/>
    </source>
</evidence>
<dbReference type="Pfam" id="PF09954">
    <property type="entry name" value="DUF2188"/>
    <property type="match status" value="1"/>
</dbReference>
<reference evidence="2 3" key="1">
    <citation type="submission" date="2023-02" db="EMBL/GenBank/DDBJ databases">
        <title>Study of novel species of the Microbacterium genus.</title>
        <authorList>
            <person name="Arroyo-Herrera I."/>
            <person name="Roman-Ponce B."/>
            <person name="Vasquez-Murrieta M.S."/>
        </authorList>
    </citation>
    <scope>NUCLEOTIDE SEQUENCE [LARGE SCALE GENOMIC DNA]</scope>
    <source>
        <strain evidence="2 3">NE1TT3</strain>
    </source>
</reference>
<sequence>MPKGDVETFHQDDAWHNRIEGERTLDDAYPTKSEAIAAGRELERERQVEHIIKNENGRIAERNSYGNDPRDVKG</sequence>
<name>A0ABT5SEI1_9MICO</name>
<evidence type="ECO:0000256" key="1">
    <source>
        <dbReference type="SAM" id="MobiDB-lite"/>
    </source>
</evidence>